<dbReference type="EMBL" id="BKCJ011586913">
    <property type="protein sequence ID" value="GFD42968.1"/>
    <property type="molecule type" value="Genomic_DNA"/>
</dbReference>
<comment type="caution">
    <text evidence="2">The sequence shown here is derived from an EMBL/GenBank/DDBJ whole genome shotgun (WGS) entry which is preliminary data.</text>
</comment>
<reference evidence="2" key="1">
    <citation type="journal article" date="2019" name="Sci. Rep.">
        <title>Draft genome of Tanacetum cinerariifolium, the natural source of mosquito coil.</title>
        <authorList>
            <person name="Yamashiro T."/>
            <person name="Shiraishi A."/>
            <person name="Satake H."/>
            <person name="Nakayama K."/>
        </authorList>
    </citation>
    <scope>NUCLEOTIDE SEQUENCE</scope>
</reference>
<feature type="region of interest" description="Disordered" evidence="1">
    <location>
        <begin position="24"/>
        <end position="57"/>
    </location>
</feature>
<evidence type="ECO:0008006" key="3">
    <source>
        <dbReference type="Google" id="ProtNLM"/>
    </source>
</evidence>
<accession>A0A699WB63</accession>
<proteinExistence type="predicted"/>
<dbReference type="AlphaFoldDB" id="A0A699WB63"/>
<organism evidence="2">
    <name type="scientific">Tanacetum cinerariifolium</name>
    <name type="common">Dalmatian daisy</name>
    <name type="synonym">Chrysanthemum cinerariifolium</name>
    <dbReference type="NCBI Taxonomy" id="118510"/>
    <lineage>
        <taxon>Eukaryota</taxon>
        <taxon>Viridiplantae</taxon>
        <taxon>Streptophyta</taxon>
        <taxon>Embryophyta</taxon>
        <taxon>Tracheophyta</taxon>
        <taxon>Spermatophyta</taxon>
        <taxon>Magnoliopsida</taxon>
        <taxon>eudicotyledons</taxon>
        <taxon>Gunneridae</taxon>
        <taxon>Pentapetalae</taxon>
        <taxon>asterids</taxon>
        <taxon>campanulids</taxon>
        <taxon>Asterales</taxon>
        <taxon>Asteraceae</taxon>
        <taxon>Asteroideae</taxon>
        <taxon>Anthemideae</taxon>
        <taxon>Anthemidinae</taxon>
        <taxon>Tanacetum</taxon>
    </lineage>
</organism>
<name>A0A699WB63_TANCI</name>
<evidence type="ECO:0000256" key="1">
    <source>
        <dbReference type="SAM" id="MobiDB-lite"/>
    </source>
</evidence>
<protein>
    <recommendedName>
        <fullName evidence="3">Reverse transcriptase domain-containing protein</fullName>
    </recommendedName>
</protein>
<evidence type="ECO:0000313" key="2">
    <source>
        <dbReference type="EMBL" id="GFD42968.1"/>
    </source>
</evidence>
<gene>
    <name evidence="2" type="ORF">Tci_914937</name>
</gene>
<sequence>MASTDPIKYIPSLSRPFEPVLETITSPSRYDDTSGSSLPERPPSPSPATPTRSPTVGVAEEPLTLISLLALFPNCMQQIATLEAKLKATKLLHRDDVVLFANRIKKLESKLKTKKRKLVLSDS</sequence>
<feature type="non-terminal residue" evidence="2">
    <location>
        <position position="123"/>
    </location>
</feature>